<dbReference type="InterPro" id="IPR036188">
    <property type="entry name" value="FAD/NAD-bd_sf"/>
</dbReference>
<dbReference type="Gene3D" id="2.40.30.10">
    <property type="entry name" value="Translation factors"/>
    <property type="match status" value="1"/>
</dbReference>
<evidence type="ECO:0000259" key="4">
    <source>
        <dbReference type="Pfam" id="PF03486"/>
    </source>
</evidence>
<dbReference type="PANTHER" id="PTHR42887">
    <property type="entry name" value="OS12G0638800 PROTEIN"/>
    <property type="match status" value="1"/>
</dbReference>
<evidence type="ECO:0000259" key="5">
    <source>
        <dbReference type="Pfam" id="PF22780"/>
    </source>
</evidence>
<dbReference type="AlphaFoldDB" id="A0A2A5T9V4"/>
<evidence type="ECO:0000313" key="6">
    <source>
        <dbReference type="EMBL" id="QCT70681.1"/>
    </source>
</evidence>
<accession>A0A2A5T9V4</accession>
<dbReference type="InterPro" id="IPR023166">
    <property type="entry name" value="BaiN-like_dom_sf"/>
</dbReference>
<evidence type="ECO:0000313" key="7">
    <source>
        <dbReference type="Proteomes" id="UP000218387"/>
    </source>
</evidence>
<keyword evidence="3" id="KW-0274">FAD</keyword>
<dbReference type="Gene3D" id="1.10.8.260">
    <property type="entry name" value="HI0933 insert domain-like"/>
    <property type="match status" value="1"/>
</dbReference>
<dbReference type="KEGG" id="emt:CPZ25_004840"/>
<dbReference type="RefSeq" id="WP_058694260.1">
    <property type="nucleotide sequence ID" value="NZ_CP029487.1"/>
</dbReference>
<dbReference type="InterPro" id="IPR055178">
    <property type="entry name" value="RsdA/BaiN/AoA(So)-like_dom"/>
</dbReference>
<dbReference type="PRINTS" id="PR00368">
    <property type="entry name" value="FADPNR"/>
</dbReference>
<dbReference type="NCBIfam" id="TIGR00275">
    <property type="entry name" value="aminoacetone oxidase family FAD-binding enzyme"/>
    <property type="match status" value="1"/>
</dbReference>
<dbReference type="Pfam" id="PF03486">
    <property type="entry name" value="HI0933_like"/>
    <property type="match status" value="1"/>
</dbReference>
<feature type="domain" description="RsdA/BaiN/AoA(So)-like insert" evidence="5">
    <location>
        <begin position="195"/>
        <end position="355"/>
    </location>
</feature>
<dbReference type="PRINTS" id="PR00411">
    <property type="entry name" value="PNDRDTASEI"/>
</dbReference>
<evidence type="ECO:0000256" key="3">
    <source>
        <dbReference type="ARBA" id="ARBA00022827"/>
    </source>
</evidence>
<dbReference type="EMBL" id="CP029487">
    <property type="protein sequence ID" value="QCT70681.1"/>
    <property type="molecule type" value="Genomic_DNA"/>
</dbReference>
<gene>
    <name evidence="6" type="ORF">CPZ25_004840</name>
</gene>
<proteinExistence type="predicted"/>
<dbReference type="InterPro" id="IPR004792">
    <property type="entry name" value="BaiN-like"/>
</dbReference>
<feature type="domain" description="RsdA/BaiN/AoA(So)-like Rossmann fold-like" evidence="4">
    <location>
        <begin position="3"/>
        <end position="407"/>
    </location>
</feature>
<protein>
    <submittedName>
        <fullName evidence="6">NAD(P)/FAD-dependent oxidoreductase</fullName>
    </submittedName>
</protein>
<evidence type="ECO:0000256" key="2">
    <source>
        <dbReference type="ARBA" id="ARBA00022630"/>
    </source>
</evidence>
<organism evidence="6 7">
    <name type="scientific">Eubacterium maltosivorans</name>
    <dbReference type="NCBI Taxonomy" id="2041044"/>
    <lineage>
        <taxon>Bacteria</taxon>
        <taxon>Bacillati</taxon>
        <taxon>Bacillota</taxon>
        <taxon>Clostridia</taxon>
        <taxon>Eubacteriales</taxon>
        <taxon>Eubacteriaceae</taxon>
        <taxon>Eubacterium</taxon>
    </lineage>
</organism>
<dbReference type="SUPFAM" id="SSF51905">
    <property type="entry name" value="FAD/NAD(P)-binding domain"/>
    <property type="match status" value="1"/>
</dbReference>
<evidence type="ECO:0000256" key="1">
    <source>
        <dbReference type="ARBA" id="ARBA00001974"/>
    </source>
</evidence>
<keyword evidence="2" id="KW-0285">Flavoprotein</keyword>
<dbReference type="PANTHER" id="PTHR42887:SF2">
    <property type="entry name" value="OS12G0638800 PROTEIN"/>
    <property type="match status" value="1"/>
</dbReference>
<dbReference type="Gene3D" id="3.50.50.60">
    <property type="entry name" value="FAD/NAD(P)-binding domain"/>
    <property type="match status" value="1"/>
</dbReference>
<name>A0A2A5T9V4_EUBML</name>
<comment type="cofactor">
    <cofactor evidence="1">
        <name>FAD</name>
        <dbReference type="ChEBI" id="CHEBI:57692"/>
    </cofactor>
</comment>
<dbReference type="Pfam" id="PF22780">
    <property type="entry name" value="HI0933_like_1st"/>
    <property type="match status" value="1"/>
</dbReference>
<dbReference type="InterPro" id="IPR057661">
    <property type="entry name" value="RsdA/BaiN/AoA(So)_Rossmann"/>
</dbReference>
<dbReference type="Proteomes" id="UP000218387">
    <property type="component" value="Chromosome"/>
</dbReference>
<keyword evidence="7" id="KW-1185">Reference proteome</keyword>
<reference evidence="6 7" key="1">
    <citation type="submission" date="2018-05" db="EMBL/GenBank/DDBJ databases">
        <title>Genome comparison of Eubacterium sp.</title>
        <authorList>
            <person name="Feng Y."/>
            <person name="Sanchez-Andrea I."/>
            <person name="Stams A.J.M."/>
            <person name="De Vos W.M."/>
        </authorList>
    </citation>
    <scope>NUCLEOTIDE SEQUENCE [LARGE SCALE GENOMIC DNA]</scope>
    <source>
        <strain evidence="6 7">YI</strain>
    </source>
</reference>
<dbReference type="SUPFAM" id="SSF160996">
    <property type="entry name" value="HI0933 insert domain-like"/>
    <property type="match status" value="1"/>
</dbReference>
<sequence>MKKTAIIGGGPAGMTAAIAALSSGQQVDLYDQNEKLGKKLYITGKGRCNLTNHCDISEFFDSIVTNKNFLYSALYTFTNDALMDLMEKNGCPLKIERGERVFPKSDKSSDIIKTYRKILERMGAQICLNQRIVAVETKEDSDGTKVTGIRLENGRVENYDRVILATGGRSYISTGSDGSGFKMARELGHRVTPLRPSLAGVNIQEAWVPELQGLSLRNVGLTMKKGKKKVRYEAGEMLFTHFGVSGPLVLTMSAFMKPPYDDYSLIIDLKPALSMEQMDARLQRDFEKYHNKHFINSLVDLLPSKMIPVMVKCSGIPEDKKVNQITREERRHLAEVFKGLTLHVISLQDINTAIITSGGVDVKEIDPSTMESKLVRGLYFAGEMIDVDALTGGFNIQIAASTGWLAGLSEEG</sequence>